<keyword evidence="2" id="KW-1185">Reference proteome</keyword>
<dbReference type="AlphaFoldDB" id="A0A561T091"/>
<protein>
    <recommendedName>
        <fullName evidence="3">Antibiotic biosynthesis monooxygenase</fullName>
    </recommendedName>
</protein>
<evidence type="ECO:0000313" key="2">
    <source>
        <dbReference type="Proteomes" id="UP000321261"/>
    </source>
</evidence>
<sequence>MSDRKSVMIRRYRMEGSMDELMRTVDVQFARQIEAMGGGASAAAVQVPPGIVSYQAVRTGPDTLLTITVFESAVHLERAQQGARQIRESLAAFAVEEVDTISGEVVISRATSAALDPVRP</sequence>
<reference evidence="1 2" key="1">
    <citation type="submission" date="2019-06" db="EMBL/GenBank/DDBJ databases">
        <title>Sequencing the genomes of 1000 actinobacteria strains.</title>
        <authorList>
            <person name="Klenk H.-P."/>
        </authorList>
    </citation>
    <scope>NUCLEOTIDE SEQUENCE [LARGE SCALE GENOMIC DNA]</scope>
    <source>
        <strain evidence="1 2">DSM 45671</strain>
    </source>
</reference>
<comment type="caution">
    <text evidence="1">The sequence shown here is derived from an EMBL/GenBank/DDBJ whole genome shotgun (WGS) entry which is preliminary data.</text>
</comment>
<evidence type="ECO:0008006" key="3">
    <source>
        <dbReference type="Google" id="ProtNLM"/>
    </source>
</evidence>
<accession>A0A561T091</accession>
<proteinExistence type="predicted"/>
<dbReference type="Proteomes" id="UP000321261">
    <property type="component" value="Unassembled WGS sequence"/>
</dbReference>
<organism evidence="1 2">
    <name type="scientific">Pseudonocardia hierapolitana</name>
    <dbReference type="NCBI Taxonomy" id="1128676"/>
    <lineage>
        <taxon>Bacteria</taxon>
        <taxon>Bacillati</taxon>
        <taxon>Actinomycetota</taxon>
        <taxon>Actinomycetes</taxon>
        <taxon>Pseudonocardiales</taxon>
        <taxon>Pseudonocardiaceae</taxon>
        <taxon>Pseudonocardia</taxon>
    </lineage>
</organism>
<name>A0A561T091_9PSEU</name>
<dbReference type="EMBL" id="VIWU01000001">
    <property type="protein sequence ID" value="TWF80505.1"/>
    <property type="molecule type" value="Genomic_DNA"/>
</dbReference>
<evidence type="ECO:0000313" key="1">
    <source>
        <dbReference type="EMBL" id="TWF80505.1"/>
    </source>
</evidence>
<gene>
    <name evidence="1" type="ORF">FHX44_116448</name>
</gene>